<dbReference type="Proteomes" id="UP000003494">
    <property type="component" value="Unassembled WGS sequence"/>
</dbReference>
<dbReference type="Pfam" id="PF13483">
    <property type="entry name" value="Lactamase_B_3"/>
    <property type="match status" value="1"/>
</dbReference>
<dbReference type="InterPro" id="IPR011322">
    <property type="entry name" value="N-reg_PII-like_a/b"/>
</dbReference>
<dbReference type="Gene3D" id="3.60.15.10">
    <property type="entry name" value="Ribonuclease Z/Hydroxyacylglutathione hydrolase-like"/>
    <property type="match status" value="1"/>
</dbReference>
<dbReference type="InterPro" id="IPR036866">
    <property type="entry name" value="RibonucZ/Hydroxyglut_hydro"/>
</dbReference>
<dbReference type="HOGENOM" id="CLU_070010_0_1_9"/>
<dbReference type="Pfam" id="PF09413">
    <property type="entry name" value="DUF2007"/>
    <property type="match status" value="1"/>
</dbReference>
<reference evidence="2" key="1">
    <citation type="submission" date="2009-04" db="EMBL/GenBank/DDBJ databases">
        <authorList>
            <person name="Weinstock G."/>
            <person name="Sodergren E."/>
            <person name="Clifton S."/>
            <person name="Fulton L."/>
            <person name="Fulton B."/>
            <person name="Courtney L."/>
            <person name="Fronick C."/>
            <person name="Harrison M."/>
            <person name="Strong C."/>
            <person name="Farmer C."/>
            <person name="Delahaunty K."/>
            <person name="Markovic C."/>
            <person name="Hall O."/>
            <person name="Minx P."/>
            <person name="Tomlinson C."/>
            <person name="Mitreva M."/>
            <person name="Nelson J."/>
            <person name="Hou S."/>
            <person name="Wollam A."/>
            <person name="Pepin K.H."/>
            <person name="Johnson M."/>
            <person name="Bhonagiri V."/>
            <person name="Nash W.E."/>
            <person name="Warren W."/>
            <person name="Chinwalla A."/>
            <person name="Mardis E.R."/>
            <person name="Wilson R.K."/>
        </authorList>
    </citation>
    <scope>NUCLEOTIDE SEQUENCE [LARGE SCALE GENOMIC DNA]</scope>
    <source>
        <strain evidence="2">DSM 14600</strain>
    </source>
</reference>
<accession>C4G9Y2</accession>
<dbReference type="SUPFAM" id="SSF56281">
    <property type="entry name" value="Metallo-hydrolase/oxidoreductase"/>
    <property type="match status" value="1"/>
</dbReference>
<dbReference type="Gene3D" id="3.30.70.1530">
    <property type="entry name" value="Hypothetical protein rpa1041"/>
    <property type="match status" value="1"/>
</dbReference>
<dbReference type="PANTHER" id="PTHR43546">
    <property type="entry name" value="UPF0173 METAL-DEPENDENT HYDROLASE MJ1163-RELATED"/>
    <property type="match status" value="1"/>
</dbReference>
<dbReference type="RefSeq" id="WP_006905817.1">
    <property type="nucleotide sequence ID" value="NZ_GG665866.1"/>
</dbReference>
<dbReference type="AlphaFoldDB" id="C4G9Y2"/>
<proteinExistence type="predicted"/>
<dbReference type="EMBL" id="ACIP02000001">
    <property type="protein sequence ID" value="EEP29429.1"/>
    <property type="molecule type" value="Genomic_DNA"/>
</dbReference>
<keyword evidence="3" id="KW-1185">Reference proteome</keyword>
<name>C4G9Y2_9FIRM</name>
<evidence type="ECO:0000313" key="3">
    <source>
        <dbReference type="Proteomes" id="UP000003494"/>
    </source>
</evidence>
<dbReference type="SUPFAM" id="SSF54913">
    <property type="entry name" value="GlnB-like"/>
    <property type="match status" value="1"/>
</dbReference>
<organism evidence="2 3">
    <name type="scientific">Shuttleworthella satelles DSM 14600</name>
    <dbReference type="NCBI Taxonomy" id="626523"/>
    <lineage>
        <taxon>Bacteria</taxon>
        <taxon>Bacillati</taxon>
        <taxon>Bacillota</taxon>
        <taxon>Clostridia</taxon>
        <taxon>Lachnospirales</taxon>
        <taxon>Lachnospiraceae</taxon>
        <taxon>Shuttleworthella</taxon>
    </lineage>
</organism>
<protein>
    <recommendedName>
        <fullName evidence="1">DUF2007 domain-containing protein</fullName>
    </recommendedName>
</protein>
<gene>
    <name evidence="2" type="ORF">GCWU000342_00787</name>
</gene>
<feature type="domain" description="DUF2007" evidence="1">
    <location>
        <begin position="15"/>
        <end position="83"/>
    </location>
</feature>
<evidence type="ECO:0000259" key="1">
    <source>
        <dbReference type="Pfam" id="PF09413"/>
    </source>
</evidence>
<dbReference type="InterPro" id="IPR018551">
    <property type="entry name" value="DUF2007"/>
</dbReference>
<evidence type="ECO:0000313" key="2">
    <source>
        <dbReference type="EMBL" id="EEP29429.1"/>
    </source>
</evidence>
<dbReference type="eggNOG" id="COG2220">
    <property type="taxonomic scope" value="Bacteria"/>
</dbReference>
<sequence length="304" mass="33760">MSIFGREHKEDGIGVCLLTLTNEFEADRVIAALKSQGICAYKHEDGANQLMGIYMGAGDFHPVSIFVAEEAREKAVELLEEMGFTGDLTDSSNIRLITHAAVRMEVCGKVVYLDPYQIREASHDADLILITHEHYDHYSPEDIDKLATEETRYVFPESMEEMISVERADLRGKTRYLRPGQEMDWEGIGIAGILAYTIGRDFHPREKGWLGYLIDDGKKKVYIAGDTDATAEAKSVVCDIALIPCGGKYTCDPEQAAELANAIAPDIVIPSHYGSVIGDASCADRFESLVDPQIQVEKKMEYLD</sequence>
<dbReference type="InterPro" id="IPR050114">
    <property type="entry name" value="UPF0173_UPF0282_UlaG_hydrolase"/>
</dbReference>
<dbReference type="PANTHER" id="PTHR43546:SF8">
    <property type="entry name" value="METALLO-BETA-LACTAMASE DOMAIN-CONTAINING PROTEIN"/>
    <property type="match status" value="1"/>
</dbReference>
<dbReference type="STRING" id="626523.GCWU000342_00787"/>
<comment type="caution">
    <text evidence="2">The sequence shown here is derived from an EMBL/GenBank/DDBJ whole genome shotgun (WGS) entry which is preliminary data.</text>
</comment>